<feature type="transmembrane region" description="Helical" evidence="8">
    <location>
        <begin position="186"/>
        <end position="203"/>
    </location>
</feature>
<feature type="transmembrane region" description="Helical" evidence="8">
    <location>
        <begin position="310"/>
        <end position="328"/>
    </location>
</feature>
<feature type="transmembrane region" description="Helical" evidence="8">
    <location>
        <begin position="284"/>
        <end position="304"/>
    </location>
</feature>
<feature type="transmembrane region" description="Helical" evidence="8">
    <location>
        <begin position="128"/>
        <end position="152"/>
    </location>
</feature>
<evidence type="ECO:0000313" key="11">
    <source>
        <dbReference type="Proteomes" id="UP000078544"/>
    </source>
</evidence>
<dbReference type="AlphaFoldDB" id="A0A168E9E0"/>
<dbReference type="EMBL" id="AZGY01000005">
    <property type="protein sequence ID" value="KZZ98564.1"/>
    <property type="molecule type" value="Genomic_DNA"/>
</dbReference>
<evidence type="ECO:0000256" key="5">
    <source>
        <dbReference type="ARBA" id="ARBA00022692"/>
    </source>
</evidence>
<feature type="transmembrane region" description="Helical" evidence="8">
    <location>
        <begin position="65"/>
        <end position="85"/>
    </location>
</feature>
<proteinExistence type="inferred from homology"/>
<keyword evidence="6 8" id="KW-1133">Transmembrane helix</keyword>
<evidence type="ECO:0000259" key="9">
    <source>
        <dbReference type="Pfam" id="PF03151"/>
    </source>
</evidence>
<dbReference type="InterPro" id="IPR050186">
    <property type="entry name" value="TPT_transporter"/>
</dbReference>
<feature type="transmembrane region" description="Helical" evidence="8">
    <location>
        <begin position="253"/>
        <end position="277"/>
    </location>
</feature>
<keyword evidence="5 8" id="KW-0812">Transmembrane</keyword>
<evidence type="ECO:0000256" key="2">
    <source>
        <dbReference type="ARBA" id="ARBA00004477"/>
    </source>
</evidence>
<evidence type="ECO:0000256" key="7">
    <source>
        <dbReference type="ARBA" id="ARBA00023136"/>
    </source>
</evidence>
<evidence type="ECO:0000256" key="6">
    <source>
        <dbReference type="ARBA" id="ARBA00022989"/>
    </source>
</evidence>
<comment type="subcellular location">
    <subcellularLocation>
        <location evidence="2">Endoplasmic reticulum membrane</location>
        <topology evidence="2">Multi-pass membrane protein</topology>
    </subcellularLocation>
</comment>
<dbReference type="PANTHER" id="PTHR11132">
    <property type="entry name" value="SOLUTE CARRIER FAMILY 35"/>
    <property type="match status" value="1"/>
</dbReference>
<evidence type="ECO:0000256" key="3">
    <source>
        <dbReference type="ARBA" id="ARBA00010425"/>
    </source>
</evidence>
<evidence type="ECO:0000256" key="1">
    <source>
        <dbReference type="ARBA" id="ARBA00003420"/>
    </source>
</evidence>
<keyword evidence="11" id="KW-1185">Reference proteome</keyword>
<dbReference type="Pfam" id="PF03151">
    <property type="entry name" value="TPT"/>
    <property type="match status" value="1"/>
</dbReference>
<feature type="transmembrane region" description="Helical" evidence="8">
    <location>
        <begin position="105"/>
        <end position="122"/>
    </location>
</feature>
<keyword evidence="7 8" id="KW-0472">Membrane</keyword>
<evidence type="ECO:0000256" key="8">
    <source>
        <dbReference type="SAM" id="Phobius"/>
    </source>
</evidence>
<comment type="similarity">
    <text evidence="3">Belongs to the TPT transporter family. SLC35D subfamily.</text>
</comment>
<dbReference type="InterPro" id="IPR004853">
    <property type="entry name" value="Sugar_P_trans_dom"/>
</dbReference>
<comment type="caution">
    <text evidence="10">The sequence shown here is derived from an EMBL/GenBank/DDBJ whole genome shotgun (WGS) entry which is preliminary data.</text>
</comment>
<evidence type="ECO:0000313" key="10">
    <source>
        <dbReference type="EMBL" id="KZZ98564.1"/>
    </source>
</evidence>
<feature type="transmembrane region" description="Helical" evidence="8">
    <location>
        <begin position="357"/>
        <end position="379"/>
    </location>
</feature>
<name>A0A168E9E0_9HYPO</name>
<dbReference type="GO" id="GO:0005789">
    <property type="term" value="C:endoplasmic reticulum membrane"/>
    <property type="evidence" value="ECO:0007669"/>
    <property type="project" value="UniProtKB-SubCell"/>
</dbReference>
<accession>A0A168E9E0</accession>
<feature type="transmembrane region" description="Helical" evidence="8">
    <location>
        <begin position="223"/>
        <end position="241"/>
    </location>
</feature>
<dbReference type="OrthoDB" id="6418713at2759"/>
<feature type="transmembrane region" description="Helical" evidence="8">
    <location>
        <begin position="38"/>
        <end position="59"/>
    </location>
</feature>
<reference evidence="10 11" key="1">
    <citation type="journal article" date="2016" name="Genome Biol. Evol.">
        <title>Divergent and convergent evolution of fungal pathogenicity.</title>
        <authorList>
            <person name="Shang Y."/>
            <person name="Xiao G."/>
            <person name="Zheng P."/>
            <person name="Cen K."/>
            <person name="Zhan S."/>
            <person name="Wang C."/>
        </authorList>
    </citation>
    <scope>NUCLEOTIDE SEQUENCE [LARGE SCALE GENOMIC DNA]</scope>
    <source>
        <strain evidence="10 11">RCEF 2490</strain>
    </source>
</reference>
<evidence type="ECO:0000256" key="4">
    <source>
        <dbReference type="ARBA" id="ARBA00011182"/>
    </source>
</evidence>
<gene>
    <name evidence="10" type="ORF">AAL_03082</name>
</gene>
<organism evidence="10 11">
    <name type="scientific">Moelleriella libera RCEF 2490</name>
    <dbReference type="NCBI Taxonomy" id="1081109"/>
    <lineage>
        <taxon>Eukaryota</taxon>
        <taxon>Fungi</taxon>
        <taxon>Dikarya</taxon>
        <taxon>Ascomycota</taxon>
        <taxon>Pezizomycotina</taxon>
        <taxon>Sordariomycetes</taxon>
        <taxon>Hypocreomycetidae</taxon>
        <taxon>Hypocreales</taxon>
        <taxon>Clavicipitaceae</taxon>
        <taxon>Moelleriella</taxon>
    </lineage>
</organism>
<feature type="domain" description="Sugar phosphate transporter" evidence="9">
    <location>
        <begin position="40"/>
        <end position="326"/>
    </location>
</feature>
<feature type="transmembrane region" description="Helical" evidence="8">
    <location>
        <begin position="164"/>
        <end position="180"/>
    </location>
</feature>
<protein>
    <submittedName>
        <fullName evidence="10">DUF250 domain membrane protein</fullName>
    </submittedName>
</protein>
<sequence length="399" mass="43827">MSEEKSRVSGEVPRAEPVLPTVNPQVEKSQSSKATIPPVFYVIVWIGFSSSVILFNKWVLDTLNFRYPVILTTYHLSFATVVTQLMARFTTLLDGRKTVKMTGRVYMRAVVPIGIFFSLSLICGNLTYLYLSVAFIQMLKATTPVAVLIAGWTLGVSQPNLRQFLNVSAIVVGVVIASIGEINFVLVGVLFQIGGVIFEALRLTMVQRLLSSADFKMDPLVSLYYFAPICAVMNGVVALIWEVPKASMAEVYHVGLFTFFLNGLCAFMLNVSVVFLIGKTSAVVLTLCGVLKDIMLVVASMMIWGTPVSGLQFFGYSVALGGMVYYKLGYDQLKGYVGEASRQWADFGARKPVLRKLSIIVLSVFVFFALFTSMAPSYAYDPSKLTNEVTSRLGKTGAQ</sequence>
<comment type="subunit">
    <text evidence="4">Homooligomer.</text>
</comment>
<dbReference type="Proteomes" id="UP000078544">
    <property type="component" value="Unassembled WGS sequence"/>
</dbReference>
<comment type="function">
    <text evidence="1">Involved in the import of GDP-mannose from the cytoplasm into the Golgi lumen.</text>
</comment>